<evidence type="ECO:0000313" key="2">
    <source>
        <dbReference type="Proteomes" id="UP001596042"/>
    </source>
</evidence>
<protein>
    <submittedName>
        <fullName evidence="1">Uncharacterized protein</fullName>
    </submittedName>
</protein>
<keyword evidence="2" id="KW-1185">Reference proteome</keyword>
<organism evidence="1 2">
    <name type="scientific">Daeguia caeni</name>
    <dbReference type="NCBI Taxonomy" id="439612"/>
    <lineage>
        <taxon>Bacteria</taxon>
        <taxon>Pseudomonadati</taxon>
        <taxon>Pseudomonadota</taxon>
        <taxon>Alphaproteobacteria</taxon>
        <taxon>Hyphomicrobiales</taxon>
        <taxon>Brucellaceae</taxon>
        <taxon>Daeguia</taxon>
    </lineage>
</organism>
<dbReference type="RefSeq" id="WP_374830941.1">
    <property type="nucleotide sequence ID" value="NZ_JBHEEZ010000006.1"/>
</dbReference>
<gene>
    <name evidence="1" type="ORF">ACFO1V_14460</name>
</gene>
<dbReference type="Proteomes" id="UP001596042">
    <property type="component" value="Unassembled WGS sequence"/>
</dbReference>
<sequence length="67" mass="7457">MFHESRFDDKQLLTEAIVTLLNRGVEPDDLGLVLSRVGPVDLDLMQICLAEILAYNNALMQDVQIAA</sequence>
<dbReference type="EMBL" id="JBHSEL010000125">
    <property type="protein sequence ID" value="MFC4626392.1"/>
    <property type="molecule type" value="Genomic_DNA"/>
</dbReference>
<reference evidence="2" key="1">
    <citation type="journal article" date="2019" name="Int. J. Syst. Evol. Microbiol.">
        <title>The Global Catalogue of Microorganisms (GCM) 10K type strain sequencing project: providing services to taxonomists for standard genome sequencing and annotation.</title>
        <authorList>
            <consortium name="The Broad Institute Genomics Platform"/>
            <consortium name="The Broad Institute Genome Sequencing Center for Infectious Disease"/>
            <person name="Wu L."/>
            <person name="Ma J."/>
        </authorList>
    </citation>
    <scope>NUCLEOTIDE SEQUENCE [LARGE SCALE GENOMIC DNA]</scope>
    <source>
        <strain evidence="2">CGMCC 1.15731</strain>
    </source>
</reference>
<proteinExistence type="predicted"/>
<name>A0ABV9H806_9HYPH</name>
<accession>A0ABV9H806</accession>
<comment type="caution">
    <text evidence="1">The sequence shown here is derived from an EMBL/GenBank/DDBJ whole genome shotgun (WGS) entry which is preliminary data.</text>
</comment>
<evidence type="ECO:0000313" key="1">
    <source>
        <dbReference type="EMBL" id="MFC4626392.1"/>
    </source>
</evidence>